<reference evidence="2 3" key="1">
    <citation type="submission" date="2020-07" db="EMBL/GenBank/DDBJ databases">
        <title>Sequencing the genomes of 1000 actinobacteria strains.</title>
        <authorList>
            <person name="Klenk H.-P."/>
        </authorList>
    </citation>
    <scope>NUCLEOTIDE SEQUENCE [LARGE SCALE GENOMIC DNA]</scope>
    <source>
        <strain evidence="2 3">DSM 104001</strain>
    </source>
</reference>
<keyword evidence="3" id="KW-1185">Reference proteome</keyword>
<dbReference type="Pfam" id="PF02627">
    <property type="entry name" value="CMD"/>
    <property type="match status" value="1"/>
</dbReference>
<accession>A0A853CC72</accession>
<organism evidence="2 3">
    <name type="scientific">Petropleomorpha daqingensis</name>
    <dbReference type="NCBI Taxonomy" id="2026353"/>
    <lineage>
        <taxon>Bacteria</taxon>
        <taxon>Bacillati</taxon>
        <taxon>Actinomycetota</taxon>
        <taxon>Actinomycetes</taxon>
        <taxon>Geodermatophilales</taxon>
        <taxon>Geodermatophilaceae</taxon>
        <taxon>Petropleomorpha</taxon>
    </lineage>
</organism>
<evidence type="ECO:0000313" key="2">
    <source>
        <dbReference type="EMBL" id="NYJ04731.1"/>
    </source>
</evidence>
<name>A0A853CC72_9ACTN</name>
<feature type="domain" description="Carboxymuconolactone decarboxylase-like" evidence="1">
    <location>
        <begin position="43"/>
        <end position="121"/>
    </location>
</feature>
<dbReference type="RefSeq" id="WP_179715415.1">
    <property type="nucleotide sequence ID" value="NZ_JACBZT010000001.1"/>
</dbReference>
<protein>
    <submittedName>
        <fullName evidence="2">AhpD family alkylhydroperoxidase</fullName>
    </submittedName>
</protein>
<evidence type="ECO:0000259" key="1">
    <source>
        <dbReference type="Pfam" id="PF02627"/>
    </source>
</evidence>
<proteinExistence type="predicted"/>
<dbReference type="PANTHER" id="PTHR34846">
    <property type="entry name" value="4-CARBOXYMUCONOLACTONE DECARBOXYLASE FAMILY PROTEIN (AFU_ORTHOLOGUE AFUA_6G11590)"/>
    <property type="match status" value="1"/>
</dbReference>
<dbReference type="Gene3D" id="1.20.1290.10">
    <property type="entry name" value="AhpD-like"/>
    <property type="match status" value="1"/>
</dbReference>
<gene>
    <name evidence="2" type="ORF">GGQ55_001009</name>
</gene>
<dbReference type="Proteomes" id="UP000541969">
    <property type="component" value="Unassembled WGS sequence"/>
</dbReference>
<dbReference type="EMBL" id="JACBZT010000001">
    <property type="protein sequence ID" value="NYJ04731.1"/>
    <property type="molecule type" value="Genomic_DNA"/>
</dbReference>
<comment type="caution">
    <text evidence="2">The sequence shown here is derived from an EMBL/GenBank/DDBJ whole genome shotgun (WGS) entry which is preliminary data.</text>
</comment>
<dbReference type="InterPro" id="IPR003779">
    <property type="entry name" value="CMD-like"/>
</dbReference>
<dbReference type="PANTHER" id="PTHR34846:SF10">
    <property type="entry name" value="CYTOPLASMIC PROTEIN"/>
    <property type="match status" value="1"/>
</dbReference>
<dbReference type="SUPFAM" id="SSF69118">
    <property type="entry name" value="AhpD-like"/>
    <property type="match status" value="1"/>
</dbReference>
<evidence type="ECO:0000313" key="3">
    <source>
        <dbReference type="Proteomes" id="UP000541969"/>
    </source>
</evidence>
<keyword evidence="2" id="KW-0560">Oxidoreductase</keyword>
<keyword evidence="2" id="KW-0575">Peroxidase</keyword>
<dbReference type="GO" id="GO:0051920">
    <property type="term" value="F:peroxiredoxin activity"/>
    <property type="evidence" value="ECO:0007669"/>
    <property type="project" value="InterPro"/>
</dbReference>
<dbReference type="InterPro" id="IPR029032">
    <property type="entry name" value="AhpD-like"/>
</dbReference>
<dbReference type="AlphaFoldDB" id="A0A853CC72"/>
<sequence length="193" mass="21834">MARIPLDPPRSLVYRLTEWYSRRKWGVVADPAAAMGHNPKVLLTNARFEMSLDKWHRLDPTLRHLAEMAASVAIGCSWCVDFGYWTAVSRGTDEAKIRDVPRWRDSDVYTDLERRVLEYTEAATATPPTVTDEMVEGLRRDLDDAALVELTMMIAVENQRSRFNSALGLHSQGFKDRCEIPAARVAPLRSTAS</sequence>